<protein>
    <recommendedName>
        <fullName evidence="5">Glycosyl transferase family 3 domain-containing protein</fullName>
    </recommendedName>
</protein>
<organism evidence="3 4">
    <name type="scientific">Phakopsora pachyrhizi</name>
    <name type="common">Asian soybean rust disease fungus</name>
    <dbReference type="NCBI Taxonomy" id="170000"/>
    <lineage>
        <taxon>Eukaryota</taxon>
        <taxon>Fungi</taxon>
        <taxon>Dikarya</taxon>
        <taxon>Basidiomycota</taxon>
        <taxon>Pucciniomycotina</taxon>
        <taxon>Pucciniomycetes</taxon>
        <taxon>Pucciniales</taxon>
        <taxon>Phakopsoraceae</taxon>
        <taxon>Phakopsora</taxon>
    </lineage>
</organism>
<dbReference type="GO" id="GO:0005829">
    <property type="term" value="C:cytosol"/>
    <property type="evidence" value="ECO:0007669"/>
    <property type="project" value="TreeGrafter"/>
</dbReference>
<evidence type="ECO:0000313" key="4">
    <source>
        <dbReference type="Proteomes" id="UP001153365"/>
    </source>
</evidence>
<dbReference type="InterPro" id="IPR035902">
    <property type="entry name" value="Nuc_phospho_transferase"/>
</dbReference>
<keyword evidence="2" id="KW-0808">Transferase</keyword>
<sequence>MIIRTGNPKLGPNLLSGKEFWSRYHPMEQLITKDPKDSLKTLDLLLDHCNDQNFGDDINQIAKLDFVLINASALLVLGSSGKNYKQGIELARESLRSGRAREAIEKFKDKSLTVLSNS</sequence>
<evidence type="ECO:0000256" key="1">
    <source>
        <dbReference type="ARBA" id="ARBA00022676"/>
    </source>
</evidence>
<proteinExistence type="predicted"/>
<dbReference type="SUPFAM" id="SSF52418">
    <property type="entry name" value="Nucleoside phosphorylase/phosphoribosyltransferase catalytic domain"/>
    <property type="match status" value="1"/>
</dbReference>
<evidence type="ECO:0000313" key="3">
    <source>
        <dbReference type="EMBL" id="CAH7678554.1"/>
    </source>
</evidence>
<dbReference type="Gene3D" id="3.40.1030.10">
    <property type="entry name" value="Nucleoside phosphorylase/phosphoribosyltransferase catalytic domain"/>
    <property type="match status" value="1"/>
</dbReference>
<accession>A0AAV0B511</accession>
<dbReference type="PANTHER" id="PTHR43285:SF2">
    <property type="entry name" value="ANTHRANILATE PHOSPHORIBOSYLTRANSFERASE"/>
    <property type="match status" value="1"/>
</dbReference>
<evidence type="ECO:0000256" key="2">
    <source>
        <dbReference type="ARBA" id="ARBA00022679"/>
    </source>
</evidence>
<keyword evidence="4" id="KW-1185">Reference proteome</keyword>
<gene>
    <name evidence="3" type="ORF">PPACK8108_LOCUS13077</name>
</gene>
<dbReference type="PANTHER" id="PTHR43285">
    <property type="entry name" value="ANTHRANILATE PHOSPHORIBOSYLTRANSFERASE"/>
    <property type="match status" value="1"/>
</dbReference>
<dbReference type="EMBL" id="CALTRL010003211">
    <property type="protein sequence ID" value="CAH7678554.1"/>
    <property type="molecule type" value="Genomic_DNA"/>
</dbReference>
<dbReference type="Proteomes" id="UP001153365">
    <property type="component" value="Unassembled WGS sequence"/>
</dbReference>
<reference evidence="3" key="1">
    <citation type="submission" date="2022-06" db="EMBL/GenBank/DDBJ databases">
        <authorList>
            <consortium name="SYNGENTA / RWTH Aachen University"/>
        </authorList>
    </citation>
    <scope>NUCLEOTIDE SEQUENCE</scope>
</reference>
<keyword evidence="1" id="KW-0328">Glycosyltransferase</keyword>
<dbReference type="GO" id="GO:0004048">
    <property type="term" value="F:anthranilate phosphoribosyltransferase activity"/>
    <property type="evidence" value="ECO:0007669"/>
    <property type="project" value="InterPro"/>
</dbReference>
<evidence type="ECO:0008006" key="5">
    <source>
        <dbReference type="Google" id="ProtNLM"/>
    </source>
</evidence>
<comment type="caution">
    <text evidence="3">The sequence shown here is derived from an EMBL/GenBank/DDBJ whole genome shotgun (WGS) entry which is preliminary data.</text>
</comment>
<name>A0AAV0B511_PHAPC</name>
<dbReference type="InterPro" id="IPR005940">
    <property type="entry name" value="Anthranilate_Pribosyl_Tfrase"/>
</dbReference>
<dbReference type="GO" id="GO:0000162">
    <property type="term" value="P:L-tryptophan biosynthetic process"/>
    <property type="evidence" value="ECO:0007669"/>
    <property type="project" value="InterPro"/>
</dbReference>
<dbReference type="AlphaFoldDB" id="A0AAV0B511"/>